<reference evidence="1 2" key="1">
    <citation type="submission" date="2022-05" db="EMBL/GenBank/DDBJ databases">
        <authorList>
            <consortium name="Genoscope - CEA"/>
            <person name="William W."/>
        </authorList>
    </citation>
    <scope>NUCLEOTIDE SEQUENCE [LARGE SCALE GENOMIC DNA]</scope>
</reference>
<accession>A0AAU9X1E0</accession>
<evidence type="ECO:0000313" key="1">
    <source>
        <dbReference type="EMBL" id="CAH3132979.1"/>
    </source>
</evidence>
<feature type="non-terminal residue" evidence="1">
    <location>
        <position position="113"/>
    </location>
</feature>
<proteinExistence type="predicted"/>
<evidence type="ECO:0000313" key="2">
    <source>
        <dbReference type="Proteomes" id="UP001159428"/>
    </source>
</evidence>
<gene>
    <name evidence="1" type="ORF">PMEA_00015312</name>
</gene>
<protein>
    <submittedName>
        <fullName evidence="1">Uncharacterized protein</fullName>
    </submittedName>
</protein>
<dbReference type="EMBL" id="CALNXJ010000027">
    <property type="protein sequence ID" value="CAH3132979.1"/>
    <property type="molecule type" value="Genomic_DNA"/>
</dbReference>
<keyword evidence="2" id="KW-1185">Reference proteome</keyword>
<dbReference type="Proteomes" id="UP001159428">
    <property type="component" value="Unassembled WGS sequence"/>
</dbReference>
<name>A0AAU9X1E0_9CNID</name>
<comment type="caution">
    <text evidence="1">The sequence shown here is derived from an EMBL/GenBank/DDBJ whole genome shotgun (WGS) entry which is preliminary data.</text>
</comment>
<sequence>MKDSQEKDYSFLGNDTFPNLYDAPVNERKFKSEFLERQIYERLLKSEPSIVKLSESKSDLSKLSTLSEPSIVKFIENQSLNKKNSMLKKFVFKKISPIEITKSSKLHRYVNKV</sequence>
<dbReference type="AlphaFoldDB" id="A0AAU9X1E0"/>
<organism evidence="1 2">
    <name type="scientific">Pocillopora meandrina</name>
    <dbReference type="NCBI Taxonomy" id="46732"/>
    <lineage>
        <taxon>Eukaryota</taxon>
        <taxon>Metazoa</taxon>
        <taxon>Cnidaria</taxon>
        <taxon>Anthozoa</taxon>
        <taxon>Hexacorallia</taxon>
        <taxon>Scleractinia</taxon>
        <taxon>Astrocoeniina</taxon>
        <taxon>Pocilloporidae</taxon>
        <taxon>Pocillopora</taxon>
    </lineage>
</organism>